<dbReference type="Proteomes" id="UP000320184">
    <property type="component" value="Unassembled WGS sequence"/>
</dbReference>
<dbReference type="AlphaFoldDB" id="A0A538SKW7"/>
<evidence type="ECO:0000313" key="3">
    <source>
        <dbReference type="Proteomes" id="UP000320184"/>
    </source>
</evidence>
<keyword evidence="1" id="KW-0732">Signal</keyword>
<gene>
    <name evidence="2" type="ORF">E6K73_04025</name>
</gene>
<dbReference type="InterPro" id="IPR013783">
    <property type="entry name" value="Ig-like_fold"/>
</dbReference>
<feature type="signal peptide" evidence="1">
    <location>
        <begin position="1"/>
        <end position="27"/>
    </location>
</feature>
<dbReference type="InterPro" id="IPR036691">
    <property type="entry name" value="Endo/exonu/phosph_ase_sf"/>
</dbReference>
<proteinExistence type="predicted"/>
<sequence length="662" mass="69066">MAPERCLAALKRAALAILFVLPTAAPAAHALKIVNYNITNYPSANGAGRDPYFRIVMAPTVTDTVRADIVVSQELQSQAGVDEFRNSVLNTLEPGMWASAPFTNGNDTDNALFYKPSKVQFLGQWSFYPNPANLLRLVNCYRLKPVGYSDGSAELRIYSQHLKASQGFESQRLAEATGIRDSMNAVPPGTHCILLGDFNIYTSTEPAFQKLLENQADNDGRVYDPLNAVGAWHDGSSFAPIHSQCPCLSCPTGSGFSGGGLDDRFDMFLPTLNMGSGEGLSVVPGSYHPVGNDGLHFNLNITDPPTIPEGATYANALWTASDHLPIRIVFQVPAKIGVASSLDFGTVIVGATADLSVSNPAVPPADELNCTFAASAGFSPLTGSADVPAGSAATIGIATTPGAPGPRAGTLTVGCDDPDQPSPAVSLAANVLDHASASLDPQAAVLQETLDFGSHEPGGFSTESASVYNRGYSSLQARLQIGSETITGGDGRFSIAEVSGSPLVADSARTYVIAFDDAGATQDSTYEANLTVASADEALPGAAAQPDLMVTLTARVQSGPAAAPGPAAPAVTRLHAPAPNPLASASVVRFDLARPGRTRVEVFDLTGRRVALLADRDYPVGRYALSWSGRDDAGAEVGPAVYFVRLSGPGLHPQSARLAVVR</sequence>
<evidence type="ECO:0000313" key="2">
    <source>
        <dbReference type="EMBL" id="TMQ52017.1"/>
    </source>
</evidence>
<organism evidence="2 3">
    <name type="scientific">Eiseniibacteriota bacterium</name>
    <dbReference type="NCBI Taxonomy" id="2212470"/>
    <lineage>
        <taxon>Bacteria</taxon>
        <taxon>Candidatus Eiseniibacteriota</taxon>
    </lineage>
</organism>
<name>A0A538SKW7_UNCEI</name>
<evidence type="ECO:0000256" key="1">
    <source>
        <dbReference type="SAM" id="SignalP"/>
    </source>
</evidence>
<dbReference type="EMBL" id="VBOT01000048">
    <property type="protein sequence ID" value="TMQ52017.1"/>
    <property type="molecule type" value="Genomic_DNA"/>
</dbReference>
<dbReference type="SUPFAM" id="SSF56219">
    <property type="entry name" value="DNase I-like"/>
    <property type="match status" value="1"/>
</dbReference>
<accession>A0A538SKW7</accession>
<evidence type="ECO:0008006" key="4">
    <source>
        <dbReference type="Google" id="ProtNLM"/>
    </source>
</evidence>
<dbReference type="Gene3D" id="2.60.40.10">
    <property type="entry name" value="Immunoglobulins"/>
    <property type="match status" value="2"/>
</dbReference>
<dbReference type="Gene3D" id="2.60.40.4070">
    <property type="match status" value="1"/>
</dbReference>
<dbReference type="Gene3D" id="3.60.10.10">
    <property type="entry name" value="Endonuclease/exonuclease/phosphatase"/>
    <property type="match status" value="1"/>
</dbReference>
<comment type="caution">
    <text evidence="2">The sequence shown here is derived from an EMBL/GenBank/DDBJ whole genome shotgun (WGS) entry which is preliminary data.</text>
</comment>
<reference evidence="2 3" key="1">
    <citation type="journal article" date="2019" name="Nat. Microbiol.">
        <title>Mediterranean grassland soil C-N compound turnover is dependent on rainfall and depth, and is mediated by genomically divergent microorganisms.</title>
        <authorList>
            <person name="Diamond S."/>
            <person name="Andeer P.F."/>
            <person name="Li Z."/>
            <person name="Crits-Christoph A."/>
            <person name="Burstein D."/>
            <person name="Anantharaman K."/>
            <person name="Lane K.R."/>
            <person name="Thomas B.C."/>
            <person name="Pan C."/>
            <person name="Northen T.R."/>
            <person name="Banfield J.F."/>
        </authorList>
    </citation>
    <scope>NUCLEOTIDE SEQUENCE [LARGE SCALE GENOMIC DNA]</scope>
    <source>
        <strain evidence="2">WS_3</strain>
    </source>
</reference>
<feature type="chain" id="PRO_5021949410" description="Choice-of-anchor D domain-containing protein" evidence="1">
    <location>
        <begin position="28"/>
        <end position="662"/>
    </location>
</feature>
<protein>
    <recommendedName>
        <fullName evidence="4">Choice-of-anchor D domain-containing protein</fullName>
    </recommendedName>
</protein>